<evidence type="ECO:0000313" key="4">
    <source>
        <dbReference type="Proteomes" id="UP001365846"/>
    </source>
</evidence>
<evidence type="ECO:0000256" key="1">
    <source>
        <dbReference type="ARBA" id="ARBA00004442"/>
    </source>
</evidence>
<dbReference type="SUPFAM" id="SSF56925">
    <property type="entry name" value="OMPA-like"/>
    <property type="match status" value="1"/>
</dbReference>
<evidence type="ECO:0008006" key="5">
    <source>
        <dbReference type="Google" id="ProtNLM"/>
    </source>
</evidence>
<reference evidence="3 4" key="1">
    <citation type="submission" date="2024-03" db="EMBL/GenBank/DDBJ databases">
        <title>Novel species of the genus Variovorax.</title>
        <authorList>
            <person name="Liu Q."/>
            <person name="Xin Y.-H."/>
        </authorList>
    </citation>
    <scope>NUCLEOTIDE SEQUENCE [LARGE SCALE GENOMIC DNA]</scope>
    <source>
        <strain evidence="3 4">KACC 18899</strain>
    </source>
</reference>
<keyword evidence="4" id="KW-1185">Reference proteome</keyword>
<comment type="caution">
    <text evidence="3">The sequence shown here is derived from an EMBL/GenBank/DDBJ whole genome shotgun (WGS) entry which is preliminary data.</text>
</comment>
<dbReference type="RefSeq" id="WP_340361149.1">
    <property type="nucleotide sequence ID" value="NZ_JBBKZU010000027.1"/>
</dbReference>
<comment type="subcellular location">
    <subcellularLocation>
        <location evidence="1">Cell outer membrane</location>
    </subcellularLocation>
</comment>
<evidence type="ECO:0000256" key="2">
    <source>
        <dbReference type="SAM" id="SignalP"/>
    </source>
</evidence>
<keyword evidence="2" id="KW-0732">Signal</keyword>
<evidence type="ECO:0000313" key="3">
    <source>
        <dbReference type="EMBL" id="MEJ8815954.1"/>
    </source>
</evidence>
<dbReference type="EMBL" id="JBBKZU010000027">
    <property type="protein sequence ID" value="MEJ8815954.1"/>
    <property type="molecule type" value="Genomic_DNA"/>
</dbReference>
<accession>A0ABU8VQL4</accession>
<feature type="chain" id="PRO_5046709631" description="Outer membrane protein beta-barrel domain-containing protein" evidence="2">
    <location>
        <begin position="26"/>
        <end position="256"/>
    </location>
</feature>
<organism evidence="3 4">
    <name type="scientific">Variovorax ureilyticus</name>
    <dbReference type="NCBI Taxonomy" id="1836198"/>
    <lineage>
        <taxon>Bacteria</taxon>
        <taxon>Pseudomonadati</taxon>
        <taxon>Pseudomonadota</taxon>
        <taxon>Betaproteobacteria</taxon>
        <taxon>Burkholderiales</taxon>
        <taxon>Comamonadaceae</taxon>
        <taxon>Variovorax</taxon>
    </lineage>
</organism>
<sequence length="256" mass="27407">MSTLKRSYLSTAAVLAGLASLPAAAQVAESGNPGWALEFTPYLWASVSPLHVDLGTRPSNGVNVPVSVFSTNLDFAIMGSLEARKGRWGGLVDAQYVKLGVTGSQAATALTPFSNLDISYSQQIWTFAGFYRLSEGSFTVDLLGGTRYLYAKTDTELSTAFAPVTLGQERNKGWWDGIVGARALVPLSGDWALLGYLDVGGGGSKVSYQAIVGANYAYSPQTVFKFGYRYFSFERDDAPVIKARLGGLYAGVGFRF</sequence>
<gene>
    <name evidence="3" type="ORF">WKW77_33175</name>
</gene>
<feature type="signal peptide" evidence="2">
    <location>
        <begin position="1"/>
        <end position="25"/>
    </location>
</feature>
<name>A0ABU8VQL4_9BURK</name>
<proteinExistence type="predicted"/>
<protein>
    <recommendedName>
        <fullName evidence="5">Outer membrane protein beta-barrel domain-containing protein</fullName>
    </recommendedName>
</protein>
<dbReference type="InterPro" id="IPR011250">
    <property type="entry name" value="OMP/PagP_B-barrel"/>
</dbReference>
<dbReference type="Proteomes" id="UP001365846">
    <property type="component" value="Unassembled WGS sequence"/>
</dbReference>